<evidence type="ECO:0000313" key="3">
    <source>
        <dbReference type="Proteomes" id="UP001143548"/>
    </source>
</evidence>
<accession>A0A9W6DJN9</accession>
<feature type="region of interest" description="Disordered" evidence="1">
    <location>
        <begin position="1"/>
        <end position="23"/>
    </location>
</feature>
<protein>
    <submittedName>
        <fullName evidence="2">Uncharacterized protein</fullName>
    </submittedName>
</protein>
<dbReference type="AlphaFoldDB" id="A0A9W6DJN9"/>
<feature type="region of interest" description="Disordered" evidence="1">
    <location>
        <begin position="60"/>
        <end position="99"/>
    </location>
</feature>
<dbReference type="Proteomes" id="UP001143548">
    <property type="component" value="Unassembled WGS sequence"/>
</dbReference>
<evidence type="ECO:0000313" key="2">
    <source>
        <dbReference type="EMBL" id="GKZ17197.1"/>
    </source>
</evidence>
<proteinExistence type="predicted"/>
<evidence type="ECO:0000256" key="1">
    <source>
        <dbReference type="SAM" id="MobiDB-lite"/>
    </source>
</evidence>
<comment type="caution">
    <text evidence="2">The sequence shown here is derived from an EMBL/GenBank/DDBJ whole genome shotgun (WGS) entry which is preliminary data.</text>
</comment>
<reference evidence="2" key="1">
    <citation type="submission" date="2022-07" db="EMBL/GenBank/DDBJ databases">
        <title>Taxonomy of Aspergillus series Nigri: significant species reduction supported by multi-species coalescent approaches.</title>
        <authorList>
            <person name="Bian C."/>
            <person name="Kusuya Y."/>
            <person name="Sklenar F."/>
            <person name="D'hooge E."/>
            <person name="Yaguchi T."/>
            <person name="Takahashi H."/>
            <person name="Hubka V."/>
        </authorList>
    </citation>
    <scope>NUCLEOTIDE SEQUENCE</scope>
    <source>
        <strain evidence="2">CBS 733.88</strain>
    </source>
</reference>
<sequence length="99" mass="11377">MRRSLRRWPPAPPSPPAKTRAVLRKEALKVKKKKLVEGRATAKELLEEAERLEKAAAAERLEKAAAAEEEEARRKRTQKSIPDSRSESYDLTASFWKMY</sequence>
<name>A0A9W6DJN9_9EURO</name>
<gene>
    <name evidence="2" type="ORF">AbraCBS73388_007249</name>
</gene>
<dbReference type="EMBL" id="BROQ01000004">
    <property type="protein sequence ID" value="GKZ17197.1"/>
    <property type="molecule type" value="Genomic_DNA"/>
</dbReference>
<organism evidence="2 3">
    <name type="scientific">Aspergillus brasiliensis</name>
    <dbReference type="NCBI Taxonomy" id="319629"/>
    <lineage>
        <taxon>Eukaryota</taxon>
        <taxon>Fungi</taxon>
        <taxon>Dikarya</taxon>
        <taxon>Ascomycota</taxon>
        <taxon>Pezizomycotina</taxon>
        <taxon>Eurotiomycetes</taxon>
        <taxon>Eurotiomycetidae</taxon>
        <taxon>Eurotiales</taxon>
        <taxon>Aspergillaceae</taxon>
        <taxon>Aspergillus</taxon>
        <taxon>Aspergillus subgen. Circumdati</taxon>
    </lineage>
</organism>